<dbReference type="OrthoDB" id="503825at2"/>
<evidence type="ECO:0000256" key="5">
    <source>
        <dbReference type="SAM" id="Phobius"/>
    </source>
</evidence>
<dbReference type="AlphaFoldDB" id="A0A1U7HQ28"/>
<name>A0A1U7HQ28_9CYAN</name>
<accession>A0A1U7HQ28</accession>
<dbReference type="Pfam" id="PF00072">
    <property type="entry name" value="Response_reg"/>
    <property type="match status" value="1"/>
</dbReference>
<reference evidence="7 8" key="1">
    <citation type="submission" date="2016-11" db="EMBL/GenBank/DDBJ databases">
        <title>Draft Genome Sequences of Nine Cyanobacterial Strains from Diverse Habitats.</title>
        <authorList>
            <person name="Zhu T."/>
            <person name="Hou S."/>
            <person name="Lu X."/>
            <person name="Hess W.R."/>
        </authorList>
    </citation>
    <scope>NUCLEOTIDE SEQUENCE [LARGE SCALE GENOMIC DNA]</scope>
    <source>
        <strain evidence="7 8">NIES-593</strain>
    </source>
</reference>
<feature type="domain" description="Response regulatory" evidence="6">
    <location>
        <begin position="3"/>
        <end position="119"/>
    </location>
</feature>
<dbReference type="InterPro" id="IPR001789">
    <property type="entry name" value="Sig_transdc_resp-reg_receiver"/>
</dbReference>
<feature type="transmembrane region" description="Helical" evidence="5">
    <location>
        <begin position="198"/>
        <end position="218"/>
    </location>
</feature>
<dbReference type="Gene3D" id="3.40.50.2300">
    <property type="match status" value="1"/>
</dbReference>
<keyword evidence="5" id="KW-0472">Membrane</keyword>
<feature type="modified residue" description="4-aspartylphosphate" evidence="3">
    <location>
        <position position="54"/>
    </location>
</feature>
<dbReference type="PANTHER" id="PTHR32347:SF14">
    <property type="entry name" value="EFFLUX SYSTEM COMPONENT YKNX-RELATED"/>
    <property type="match status" value="1"/>
</dbReference>
<dbReference type="InterPro" id="IPR058245">
    <property type="entry name" value="NreC/VraR/RcsB-like_REC"/>
</dbReference>
<dbReference type="STRING" id="1921803.NIES593_04895"/>
<evidence type="ECO:0000256" key="2">
    <source>
        <dbReference type="ARBA" id="ARBA00023054"/>
    </source>
</evidence>
<feature type="coiled-coil region" evidence="4">
    <location>
        <begin position="285"/>
        <end position="316"/>
    </location>
</feature>
<organism evidence="7 8">
    <name type="scientific">Hydrococcus rivularis NIES-593</name>
    <dbReference type="NCBI Taxonomy" id="1921803"/>
    <lineage>
        <taxon>Bacteria</taxon>
        <taxon>Bacillati</taxon>
        <taxon>Cyanobacteriota</taxon>
        <taxon>Cyanophyceae</taxon>
        <taxon>Pleurocapsales</taxon>
        <taxon>Hydrococcaceae</taxon>
        <taxon>Hydrococcus</taxon>
    </lineage>
</organism>
<dbReference type="Gene3D" id="2.40.50.100">
    <property type="match status" value="1"/>
</dbReference>
<dbReference type="InterPro" id="IPR011006">
    <property type="entry name" value="CheY-like_superfamily"/>
</dbReference>
<dbReference type="PANTHER" id="PTHR32347">
    <property type="entry name" value="EFFLUX SYSTEM COMPONENT YKNX-RELATED"/>
    <property type="match status" value="1"/>
</dbReference>
<protein>
    <recommendedName>
        <fullName evidence="6">Response regulatory domain-containing protein</fullName>
    </recommendedName>
</protein>
<evidence type="ECO:0000256" key="1">
    <source>
        <dbReference type="ARBA" id="ARBA00004196"/>
    </source>
</evidence>
<keyword evidence="5" id="KW-0812">Transmembrane</keyword>
<dbReference type="SMART" id="SM00448">
    <property type="entry name" value="REC"/>
    <property type="match status" value="1"/>
</dbReference>
<dbReference type="SUPFAM" id="SSF52172">
    <property type="entry name" value="CheY-like"/>
    <property type="match status" value="1"/>
</dbReference>
<keyword evidence="3" id="KW-0597">Phosphoprotein</keyword>
<evidence type="ECO:0000256" key="3">
    <source>
        <dbReference type="PROSITE-ProRule" id="PRU00169"/>
    </source>
</evidence>
<keyword evidence="8" id="KW-1185">Reference proteome</keyword>
<evidence type="ECO:0000256" key="4">
    <source>
        <dbReference type="SAM" id="Coils"/>
    </source>
</evidence>
<proteinExistence type="predicted"/>
<comment type="subcellular location">
    <subcellularLocation>
        <location evidence="1">Cell envelope</location>
    </subcellularLocation>
</comment>
<dbReference type="RefSeq" id="WP_073598511.1">
    <property type="nucleotide sequence ID" value="NZ_MRCB01000003.1"/>
</dbReference>
<dbReference type="PRINTS" id="PR01490">
    <property type="entry name" value="RTXTOXIND"/>
</dbReference>
<dbReference type="PROSITE" id="PS50110">
    <property type="entry name" value="RESPONSE_REGULATORY"/>
    <property type="match status" value="1"/>
</dbReference>
<dbReference type="Gene3D" id="2.40.30.170">
    <property type="match status" value="1"/>
</dbReference>
<evidence type="ECO:0000259" key="6">
    <source>
        <dbReference type="PROSITE" id="PS50110"/>
    </source>
</evidence>
<dbReference type="GO" id="GO:0000160">
    <property type="term" value="P:phosphorelay signal transduction system"/>
    <property type="evidence" value="ECO:0007669"/>
    <property type="project" value="InterPro"/>
</dbReference>
<dbReference type="GO" id="GO:0030313">
    <property type="term" value="C:cell envelope"/>
    <property type="evidence" value="ECO:0007669"/>
    <property type="project" value="UniProtKB-SubCell"/>
</dbReference>
<dbReference type="EMBL" id="MRCB01000003">
    <property type="protein sequence ID" value="OKH25671.1"/>
    <property type="molecule type" value="Genomic_DNA"/>
</dbReference>
<comment type="caution">
    <text evidence="7">The sequence shown here is derived from an EMBL/GenBank/DDBJ whole genome shotgun (WGS) entry which is preliminary data.</text>
</comment>
<dbReference type="CDD" id="cd17535">
    <property type="entry name" value="REC_NarL-like"/>
    <property type="match status" value="1"/>
</dbReference>
<dbReference type="InterPro" id="IPR050465">
    <property type="entry name" value="UPF0194_transport"/>
</dbReference>
<gene>
    <name evidence="7" type="ORF">NIES593_04895</name>
</gene>
<keyword evidence="5" id="KW-1133">Transmembrane helix</keyword>
<sequence length="600" mass="66210">MIRILIVDDQKMFREALKTLLESEPDLEIVGIAKDGYSAIEQVKTLHPDVVLMDMEMPKLDGVSATKTICQRFSSCKVLVLSNHDDDEYVAKALHAGAMGYLLKTIPAQELRKAIRFLHKGYARIRPGLYAQVVPTFKGMTSTIKTVELAEKLSLELGATSAPSNGSALQLLERENRRAIERKENEPLERPNVKEISWWQVLAMLIVGVGLTGGIYLVRQFFRQPLPSLNLSQQAATLADTKFPGKIKPARTFKIAATTPSVVENIYVKIGQPVKAGQPLLAVQNLEAENALLQKQQQLQAALQQQQIALQQQQTARGRILELTQEIDRISRTEIPLASQIAEAELQVSLAQSQVDTVPLPQRQDSIERTQAIYQRALSKVHRFTELYQEGAIAKDQLEQAQADLQVARADFQVAREAAQATAALKAARQEKSRYQLRSALNAQQEKLKQLQQQLQTARLEYAQATDRLELLRKQTSQLSASQTPQTRTIVKATSDGIAIELPVAVGEQIYTGNPLIGLAQLSNLTVEVPVSARLINALYPGQSAAIAVGVGENTQKFTGKIVSIDPLPDGELNHAVEIQFANPKQALLIGQVATVEFLQ</sequence>
<keyword evidence="2 4" id="KW-0175">Coiled coil</keyword>
<dbReference type="Proteomes" id="UP000186868">
    <property type="component" value="Unassembled WGS sequence"/>
</dbReference>
<evidence type="ECO:0000313" key="8">
    <source>
        <dbReference type="Proteomes" id="UP000186868"/>
    </source>
</evidence>
<evidence type="ECO:0000313" key="7">
    <source>
        <dbReference type="EMBL" id="OKH25671.1"/>
    </source>
</evidence>
<feature type="coiled-coil region" evidence="4">
    <location>
        <begin position="391"/>
        <end position="475"/>
    </location>
</feature>